<keyword evidence="2" id="KW-0812">Transmembrane</keyword>
<reference evidence="3 4" key="1">
    <citation type="submission" date="2015-10" db="EMBL/GenBank/DDBJ databases">
        <title>Full genome of DAOMC 229536 Phialocephala scopiformis, a fungal endophyte of spruce producing the potent anti-insectan compound rugulosin.</title>
        <authorList>
            <consortium name="DOE Joint Genome Institute"/>
            <person name="Walker A.K."/>
            <person name="Frasz S.L."/>
            <person name="Seifert K.A."/>
            <person name="Miller J.D."/>
            <person name="Mondo S.J."/>
            <person name="Labutti K."/>
            <person name="Lipzen A."/>
            <person name="Dockter R."/>
            <person name="Kennedy M."/>
            <person name="Grigoriev I.V."/>
            <person name="Spatafora J.W."/>
        </authorList>
    </citation>
    <scope>NUCLEOTIDE SEQUENCE [LARGE SCALE GENOMIC DNA]</scope>
    <source>
        <strain evidence="3 4">CBS 120377</strain>
    </source>
</reference>
<evidence type="ECO:0008006" key="5">
    <source>
        <dbReference type="Google" id="ProtNLM"/>
    </source>
</evidence>
<dbReference type="PANTHER" id="PTHR33365:SF14">
    <property type="entry name" value="TAT PATHWAY SIGNAL SEQUENCE"/>
    <property type="match status" value="1"/>
</dbReference>
<dbReference type="InterPro" id="IPR021765">
    <property type="entry name" value="UstYa-like"/>
</dbReference>
<dbReference type="Proteomes" id="UP000070700">
    <property type="component" value="Unassembled WGS sequence"/>
</dbReference>
<dbReference type="STRING" id="149040.A0A194XXH2"/>
<keyword evidence="4" id="KW-1185">Reference proteome</keyword>
<dbReference type="EMBL" id="KQ947404">
    <property type="protein sequence ID" value="KUJ24497.1"/>
    <property type="molecule type" value="Genomic_DNA"/>
</dbReference>
<dbReference type="GO" id="GO:0043386">
    <property type="term" value="P:mycotoxin biosynthetic process"/>
    <property type="evidence" value="ECO:0007669"/>
    <property type="project" value="InterPro"/>
</dbReference>
<dbReference type="InParanoid" id="A0A194XXH2"/>
<keyword evidence="2" id="KW-0472">Membrane</keyword>
<dbReference type="KEGG" id="psco:LY89DRAFT_634620"/>
<sequence>MGFDILKGYTKLPRYIDADDSEEKLSVTTEVEIASARCTLKVFIFLTVANVLLFAISIYNFEIRSCKISSAHEASHSGSNPAHDSTPYSTFLDTVDLNLQPHTFNGRLRDNTSIYRMPPSSEVDEAWDYISTEGLEVMTVSSSDILHSFKDPSISVQAPQSWNRGPDAYIVQIDVFHQIHCLNELRKEIYHDYYYPDQQPDELHREHKNHCIHMILQNLMCHADLEIITHNWVHNDLIPEPKTRPFPDFNVVKQCRDFDGILDWATQNAVKNLPGKWNDLRIPPGTRVVPGDGYA</sequence>
<dbReference type="OrthoDB" id="3687641at2759"/>
<protein>
    <recommendedName>
        <fullName evidence="5">Tat pathway signal sequence</fullName>
    </recommendedName>
</protein>
<dbReference type="GeneID" id="28821124"/>
<evidence type="ECO:0000256" key="2">
    <source>
        <dbReference type="SAM" id="Phobius"/>
    </source>
</evidence>
<gene>
    <name evidence="3" type="ORF">LY89DRAFT_634620</name>
</gene>
<comment type="similarity">
    <text evidence="1">Belongs to the ustYa family.</text>
</comment>
<accession>A0A194XXH2</accession>
<name>A0A194XXH2_MOLSC</name>
<dbReference type="RefSeq" id="XP_018078852.1">
    <property type="nucleotide sequence ID" value="XM_018211398.1"/>
</dbReference>
<dbReference type="Pfam" id="PF11807">
    <property type="entry name" value="UstYa"/>
    <property type="match status" value="1"/>
</dbReference>
<evidence type="ECO:0000313" key="4">
    <source>
        <dbReference type="Proteomes" id="UP000070700"/>
    </source>
</evidence>
<evidence type="ECO:0000313" key="3">
    <source>
        <dbReference type="EMBL" id="KUJ24497.1"/>
    </source>
</evidence>
<organism evidence="3 4">
    <name type="scientific">Mollisia scopiformis</name>
    <name type="common">Conifer needle endophyte fungus</name>
    <name type="synonym">Phialocephala scopiformis</name>
    <dbReference type="NCBI Taxonomy" id="149040"/>
    <lineage>
        <taxon>Eukaryota</taxon>
        <taxon>Fungi</taxon>
        <taxon>Dikarya</taxon>
        <taxon>Ascomycota</taxon>
        <taxon>Pezizomycotina</taxon>
        <taxon>Leotiomycetes</taxon>
        <taxon>Helotiales</taxon>
        <taxon>Mollisiaceae</taxon>
        <taxon>Mollisia</taxon>
    </lineage>
</organism>
<proteinExistence type="inferred from homology"/>
<dbReference type="PANTHER" id="PTHR33365">
    <property type="entry name" value="YALI0B05434P"/>
    <property type="match status" value="1"/>
</dbReference>
<dbReference type="AlphaFoldDB" id="A0A194XXH2"/>
<keyword evidence="2" id="KW-1133">Transmembrane helix</keyword>
<evidence type="ECO:0000256" key="1">
    <source>
        <dbReference type="ARBA" id="ARBA00035112"/>
    </source>
</evidence>
<feature type="transmembrane region" description="Helical" evidence="2">
    <location>
        <begin position="42"/>
        <end position="61"/>
    </location>
</feature>